<dbReference type="Gene3D" id="4.10.1000.10">
    <property type="entry name" value="Zinc finger, CCCH-type"/>
    <property type="match status" value="1"/>
</dbReference>
<evidence type="ECO:0000313" key="21">
    <source>
        <dbReference type="EMBL" id="CAF1342911.1"/>
    </source>
</evidence>
<feature type="domain" description="RRM" evidence="18">
    <location>
        <begin position="232"/>
        <end position="304"/>
    </location>
</feature>
<keyword evidence="5" id="KW-0963">Cytoplasm</keyword>
<evidence type="ECO:0000256" key="15">
    <source>
        <dbReference type="PROSITE-ProRule" id="PRU00176"/>
    </source>
</evidence>
<keyword evidence="7 16" id="KW-0479">Metal-binding</keyword>
<dbReference type="Pfam" id="PF25584">
    <property type="entry name" value="zf-CCCH_RBM22"/>
    <property type="match status" value="1"/>
</dbReference>
<dbReference type="SMART" id="SM00356">
    <property type="entry name" value="ZnF_C3H1"/>
    <property type="match status" value="1"/>
</dbReference>
<dbReference type="PANTHER" id="PTHR14089:SF6">
    <property type="entry name" value="PRE-MRNA-SPLICING FACTOR RBM22"/>
    <property type="match status" value="1"/>
</dbReference>
<evidence type="ECO:0000256" key="13">
    <source>
        <dbReference type="ARBA" id="ARBA00023242"/>
    </source>
</evidence>
<evidence type="ECO:0000256" key="3">
    <source>
        <dbReference type="ARBA" id="ARBA00007781"/>
    </source>
</evidence>
<evidence type="ECO:0000256" key="12">
    <source>
        <dbReference type="ARBA" id="ARBA00023187"/>
    </source>
</evidence>
<dbReference type="GO" id="GO:0017070">
    <property type="term" value="F:U6 snRNA binding"/>
    <property type="evidence" value="ECO:0007669"/>
    <property type="project" value="TreeGrafter"/>
</dbReference>
<keyword evidence="13" id="KW-0539">Nucleus</keyword>
<evidence type="ECO:0000256" key="14">
    <source>
        <dbReference type="ARBA" id="ARBA00030793"/>
    </source>
</evidence>
<evidence type="ECO:0000313" key="24">
    <source>
        <dbReference type="Proteomes" id="UP000663823"/>
    </source>
</evidence>
<sequence>MSISLLSNTYNRQNWEDAEFPILCQTCLGDNPYIRMMKERYGQECKICNRPFTIFRWCPGARMRFKKTEICQTCSKLKNVCQTCLLDLEFGLPVQVRDEALQITDTIPKGQVNKEYFTQNAEAEMALEQTPQPYGQLAKAQPPSDVLMKLARSAPYYKRNQPHICSFYVKGECKRGEECPYRHEKPTDPDDPLSNQNIRDRFYGVNDPVAEKLLSRYKELPQLETPEDKTVTTLYIGNVVDIDEQQLRDHFYQYGEIRSVTVVPKQSCAFVQFTQRDAAEEAAKESFNTLVIDGKRLTVKWGKPPSAQGSSGRPGEGGVFETNYEPVPGLPTVVPMPSNELKTDFFGLSSSSSSSSNVGVSATTTSFLPPPPMPPPDLGDYTSSLSYGHMSMTNPSSMPPPLSSLRTGVHYPSQDPSRVGSTASHGKANE</sequence>
<dbReference type="GO" id="GO:0008380">
    <property type="term" value="P:RNA splicing"/>
    <property type="evidence" value="ECO:0007669"/>
    <property type="project" value="UniProtKB-KW"/>
</dbReference>
<evidence type="ECO:0000259" key="18">
    <source>
        <dbReference type="PROSITE" id="PS50102"/>
    </source>
</evidence>
<evidence type="ECO:0000256" key="8">
    <source>
        <dbReference type="ARBA" id="ARBA00022728"/>
    </source>
</evidence>
<accession>A0A819RYG7</accession>
<feature type="domain" description="C3H1-type" evidence="19">
    <location>
        <begin position="158"/>
        <end position="186"/>
    </location>
</feature>
<feature type="region of interest" description="Disordered" evidence="17">
    <location>
        <begin position="351"/>
        <end position="430"/>
    </location>
</feature>
<keyword evidence="6" id="KW-0507">mRNA processing</keyword>
<keyword evidence="12" id="KW-0508">mRNA splicing</keyword>
<keyword evidence="8" id="KW-0747">Spliceosome</keyword>
<protein>
    <recommendedName>
        <fullName evidence="4">Pre-mRNA-splicing factor RBM22</fullName>
    </recommendedName>
    <alternativeName>
        <fullName evidence="14">RNA-binding motif protein 22</fullName>
    </alternativeName>
</protein>
<dbReference type="PROSITE" id="PS50103">
    <property type="entry name" value="ZF_C3H1"/>
    <property type="match status" value="1"/>
</dbReference>
<feature type="compositionally biased region" description="Polar residues" evidence="17">
    <location>
        <begin position="381"/>
        <end position="394"/>
    </location>
</feature>
<gene>
    <name evidence="22" type="ORF">FNK824_LOCUS15418</name>
    <name evidence="23" type="ORF">OTI717_LOCUS31735</name>
    <name evidence="21" type="ORF">RFH988_LOCUS31881</name>
    <name evidence="20" type="ORF">SEV965_LOCUS18625</name>
</gene>
<comment type="caution">
    <text evidence="23">The sequence shown here is derived from an EMBL/GenBank/DDBJ whole genome shotgun (WGS) entry which is preliminary data.</text>
</comment>
<evidence type="ECO:0000256" key="2">
    <source>
        <dbReference type="ARBA" id="ARBA00004496"/>
    </source>
</evidence>
<name>A0A819RYG7_9BILA</name>
<evidence type="ECO:0000256" key="11">
    <source>
        <dbReference type="ARBA" id="ARBA00022884"/>
    </source>
</evidence>
<dbReference type="InterPro" id="IPR039171">
    <property type="entry name" value="Cwc2/Slt11"/>
</dbReference>
<evidence type="ECO:0000313" key="22">
    <source>
        <dbReference type="EMBL" id="CAF3808369.1"/>
    </source>
</evidence>
<dbReference type="Proteomes" id="UP000663874">
    <property type="component" value="Unassembled WGS sequence"/>
</dbReference>
<proteinExistence type="inferred from homology"/>
<evidence type="ECO:0000256" key="5">
    <source>
        <dbReference type="ARBA" id="ARBA00022490"/>
    </source>
</evidence>
<keyword evidence="10 16" id="KW-0862">Zinc</keyword>
<dbReference type="GO" id="GO:0000974">
    <property type="term" value="C:Prp19 complex"/>
    <property type="evidence" value="ECO:0007669"/>
    <property type="project" value="TreeGrafter"/>
</dbReference>
<dbReference type="Proteomes" id="UP000663823">
    <property type="component" value="Unassembled WGS sequence"/>
</dbReference>
<evidence type="ECO:0000256" key="1">
    <source>
        <dbReference type="ARBA" id="ARBA00004123"/>
    </source>
</evidence>
<dbReference type="InterPro" id="IPR000571">
    <property type="entry name" value="Znf_CCCH"/>
</dbReference>
<evidence type="ECO:0000256" key="9">
    <source>
        <dbReference type="ARBA" id="ARBA00022771"/>
    </source>
</evidence>
<organism evidence="23 24">
    <name type="scientific">Rotaria sordida</name>
    <dbReference type="NCBI Taxonomy" id="392033"/>
    <lineage>
        <taxon>Eukaryota</taxon>
        <taxon>Metazoa</taxon>
        <taxon>Spiralia</taxon>
        <taxon>Gnathifera</taxon>
        <taxon>Rotifera</taxon>
        <taxon>Eurotatoria</taxon>
        <taxon>Bdelloidea</taxon>
        <taxon>Philodinida</taxon>
        <taxon>Philodinidae</taxon>
        <taxon>Rotaria</taxon>
    </lineage>
</organism>
<dbReference type="SUPFAM" id="SSF90229">
    <property type="entry name" value="CCCH zinc finger"/>
    <property type="match status" value="1"/>
</dbReference>
<dbReference type="SMART" id="SM00360">
    <property type="entry name" value="RRM"/>
    <property type="match status" value="1"/>
</dbReference>
<dbReference type="InterPro" id="IPR012677">
    <property type="entry name" value="Nucleotide-bd_a/b_plait_sf"/>
</dbReference>
<keyword evidence="11 15" id="KW-0694">RNA-binding</keyword>
<dbReference type="FunFam" id="4.10.1000.10:FF:000006">
    <property type="entry name" value="Putative pre-mrna-splicing factor rbm22"/>
    <property type="match status" value="1"/>
</dbReference>
<dbReference type="FunFam" id="3.30.70.330:FF:000476">
    <property type="entry name" value="Zinc finger CCCH domain-containing protein 4"/>
    <property type="match status" value="1"/>
</dbReference>
<dbReference type="GO" id="GO:0036002">
    <property type="term" value="F:pre-mRNA binding"/>
    <property type="evidence" value="ECO:0007669"/>
    <property type="project" value="TreeGrafter"/>
</dbReference>
<dbReference type="EMBL" id="CAJOBE010002232">
    <property type="protein sequence ID" value="CAF3808369.1"/>
    <property type="molecule type" value="Genomic_DNA"/>
</dbReference>
<evidence type="ECO:0000259" key="19">
    <source>
        <dbReference type="PROSITE" id="PS50103"/>
    </source>
</evidence>
<evidence type="ECO:0000256" key="10">
    <source>
        <dbReference type="ARBA" id="ARBA00022833"/>
    </source>
</evidence>
<dbReference type="PANTHER" id="PTHR14089">
    <property type="entry name" value="PRE-MRNA-SPLICING FACTOR RBM22"/>
    <property type="match status" value="1"/>
</dbReference>
<dbReference type="InterPro" id="IPR036855">
    <property type="entry name" value="Znf_CCCH_sf"/>
</dbReference>
<evidence type="ECO:0000256" key="7">
    <source>
        <dbReference type="ARBA" id="ARBA00022723"/>
    </source>
</evidence>
<dbReference type="PROSITE" id="PS50102">
    <property type="entry name" value="RRM"/>
    <property type="match status" value="1"/>
</dbReference>
<feature type="compositionally biased region" description="Polar residues" evidence="17">
    <location>
        <begin position="357"/>
        <end position="367"/>
    </location>
</feature>
<evidence type="ECO:0000313" key="23">
    <source>
        <dbReference type="EMBL" id="CAF4052881.1"/>
    </source>
</evidence>
<dbReference type="Proteomes" id="UP000663889">
    <property type="component" value="Unassembled WGS sequence"/>
</dbReference>
<dbReference type="GO" id="GO:0071006">
    <property type="term" value="C:U2-type catalytic step 1 spliceosome"/>
    <property type="evidence" value="ECO:0007669"/>
    <property type="project" value="TreeGrafter"/>
</dbReference>
<dbReference type="GO" id="GO:0071007">
    <property type="term" value="C:U2-type catalytic step 2 spliceosome"/>
    <property type="evidence" value="ECO:0007669"/>
    <property type="project" value="TreeGrafter"/>
</dbReference>
<evidence type="ECO:0000313" key="20">
    <source>
        <dbReference type="EMBL" id="CAF1154338.1"/>
    </source>
</evidence>
<evidence type="ECO:0000256" key="6">
    <source>
        <dbReference type="ARBA" id="ARBA00022664"/>
    </source>
</evidence>
<comment type="similarity">
    <text evidence="3">Belongs to the SLT11 family.</text>
</comment>
<dbReference type="EMBL" id="CAJOAX010009271">
    <property type="protein sequence ID" value="CAF4052881.1"/>
    <property type="molecule type" value="Genomic_DNA"/>
</dbReference>
<dbReference type="EMBL" id="CAJNOO010003546">
    <property type="protein sequence ID" value="CAF1342911.1"/>
    <property type="molecule type" value="Genomic_DNA"/>
</dbReference>
<dbReference type="InterPro" id="IPR000504">
    <property type="entry name" value="RRM_dom"/>
</dbReference>
<dbReference type="GO" id="GO:0006397">
    <property type="term" value="P:mRNA processing"/>
    <property type="evidence" value="ECO:0007669"/>
    <property type="project" value="UniProtKB-KW"/>
</dbReference>
<dbReference type="InterPro" id="IPR035979">
    <property type="entry name" value="RBD_domain_sf"/>
</dbReference>
<keyword evidence="9 16" id="KW-0863">Zinc-finger</keyword>
<dbReference type="EMBL" id="CAJNOU010001117">
    <property type="protein sequence ID" value="CAF1154338.1"/>
    <property type="molecule type" value="Genomic_DNA"/>
</dbReference>
<dbReference type="OrthoDB" id="10259600at2759"/>
<comment type="subcellular location">
    <subcellularLocation>
        <location evidence="2">Cytoplasm</location>
    </subcellularLocation>
    <subcellularLocation>
        <location evidence="1">Nucleus</location>
    </subcellularLocation>
</comment>
<dbReference type="Pfam" id="PF00076">
    <property type="entry name" value="RRM_1"/>
    <property type="match status" value="1"/>
</dbReference>
<feature type="compositionally biased region" description="Pro residues" evidence="17">
    <location>
        <begin position="368"/>
        <end position="377"/>
    </location>
</feature>
<reference evidence="23" key="1">
    <citation type="submission" date="2021-02" db="EMBL/GenBank/DDBJ databases">
        <authorList>
            <person name="Nowell W R."/>
        </authorList>
    </citation>
    <scope>NUCLEOTIDE SEQUENCE</scope>
</reference>
<evidence type="ECO:0000256" key="16">
    <source>
        <dbReference type="PROSITE-ProRule" id="PRU00723"/>
    </source>
</evidence>
<dbReference type="Gene3D" id="3.30.70.330">
    <property type="match status" value="1"/>
</dbReference>
<feature type="zinc finger region" description="C3H1-type" evidence="16">
    <location>
        <begin position="158"/>
        <end position="186"/>
    </location>
</feature>
<dbReference type="SUPFAM" id="SSF54928">
    <property type="entry name" value="RNA-binding domain, RBD"/>
    <property type="match status" value="1"/>
</dbReference>
<dbReference type="Pfam" id="PF21369">
    <property type="entry name" value="STL11_N"/>
    <property type="match status" value="1"/>
</dbReference>
<evidence type="ECO:0000256" key="17">
    <source>
        <dbReference type="SAM" id="MobiDB-lite"/>
    </source>
</evidence>
<feature type="compositionally biased region" description="Polar residues" evidence="17">
    <location>
        <begin position="414"/>
        <end position="424"/>
    </location>
</feature>
<dbReference type="InterPro" id="IPR048995">
    <property type="entry name" value="STL11/RBM22-like_N"/>
</dbReference>
<dbReference type="Proteomes" id="UP000663882">
    <property type="component" value="Unassembled WGS sequence"/>
</dbReference>
<dbReference type="InterPro" id="IPR057674">
    <property type="entry name" value="Znf-CCCH_RBM22"/>
</dbReference>
<dbReference type="CDD" id="cd12224">
    <property type="entry name" value="RRM_RBM22"/>
    <property type="match status" value="1"/>
</dbReference>
<dbReference type="GO" id="GO:0008270">
    <property type="term" value="F:zinc ion binding"/>
    <property type="evidence" value="ECO:0007669"/>
    <property type="project" value="UniProtKB-KW"/>
</dbReference>
<dbReference type="AlphaFoldDB" id="A0A819RYG7"/>
<evidence type="ECO:0000256" key="4">
    <source>
        <dbReference type="ARBA" id="ARBA00020031"/>
    </source>
</evidence>